<evidence type="ECO:0000259" key="11">
    <source>
        <dbReference type="PROSITE" id="PS51371"/>
    </source>
</evidence>
<accession>A0A1M5K5G7</accession>
<comment type="subcellular location">
    <subcellularLocation>
        <location evidence="1">Membrane</location>
        <topology evidence="1">Multi-pass membrane protein</topology>
    </subcellularLocation>
</comment>
<dbReference type="InterPro" id="IPR005170">
    <property type="entry name" value="Transptr-assoc_dom"/>
</dbReference>
<keyword evidence="14" id="KW-1185">Reference proteome</keyword>
<dbReference type="SMART" id="SM00116">
    <property type="entry name" value="CBS"/>
    <property type="match status" value="2"/>
</dbReference>
<evidence type="ECO:0000256" key="2">
    <source>
        <dbReference type="ARBA" id="ARBA00006446"/>
    </source>
</evidence>
<dbReference type="PROSITE" id="PS51846">
    <property type="entry name" value="CNNM"/>
    <property type="match status" value="1"/>
</dbReference>
<dbReference type="Pfam" id="PF03471">
    <property type="entry name" value="CorC_HlyC"/>
    <property type="match status" value="1"/>
</dbReference>
<dbReference type="Pfam" id="PF00571">
    <property type="entry name" value="CBS"/>
    <property type="match status" value="2"/>
</dbReference>
<dbReference type="InterPro" id="IPR036318">
    <property type="entry name" value="FAD-bd_PCMH-like_sf"/>
</dbReference>
<evidence type="ECO:0000256" key="5">
    <source>
        <dbReference type="ARBA" id="ARBA00022989"/>
    </source>
</evidence>
<protein>
    <submittedName>
        <fullName evidence="13">Putative hemolysin</fullName>
    </submittedName>
</protein>
<feature type="domain" description="CBS" evidence="11">
    <location>
        <begin position="283"/>
        <end position="339"/>
    </location>
</feature>
<dbReference type="EMBL" id="FQUP01000005">
    <property type="protein sequence ID" value="SHG48036.1"/>
    <property type="molecule type" value="Genomic_DNA"/>
</dbReference>
<dbReference type="AlphaFoldDB" id="A0A1M5K5G7"/>
<keyword evidence="4" id="KW-0677">Repeat</keyword>
<name>A0A1M5K5G7_9HYPH</name>
<evidence type="ECO:0000256" key="8">
    <source>
        <dbReference type="PROSITE-ProRule" id="PRU00703"/>
    </source>
</evidence>
<evidence type="ECO:0000313" key="13">
    <source>
        <dbReference type="EMBL" id="SHG48036.1"/>
    </source>
</evidence>
<feature type="domain" description="CBS" evidence="11">
    <location>
        <begin position="219"/>
        <end position="280"/>
    </location>
</feature>
<evidence type="ECO:0000256" key="4">
    <source>
        <dbReference type="ARBA" id="ARBA00022737"/>
    </source>
</evidence>
<dbReference type="SUPFAM" id="SSF56176">
    <property type="entry name" value="FAD-binding/transporter-associated domain-like"/>
    <property type="match status" value="1"/>
</dbReference>
<keyword evidence="3 9" id="KW-0812">Transmembrane</keyword>
<feature type="transmembrane region" description="Helical" evidence="10">
    <location>
        <begin position="6"/>
        <end position="27"/>
    </location>
</feature>
<dbReference type="SMART" id="SM01091">
    <property type="entry name" value="CorC_HlyC"/>
    <property type="match status" value="1"/>
</dbReference>
<keyword evidence="6 8" id="KW-0129">CBS domain</keyword>
<feature type="transmembrane region" description="Helical" evidence="10">
    <location>
        <begin position="135"/>
        <end position="157"/>
    </location>
</feature>
<dbReference type="InterPro" id="IPR044751">
    <property type="entry name" value="Ion_transp-like_CBS"/>
</dbReference>
<dbReference type="InterPro" id="IPR000644">
    <property type="entry name" value="CBS_dom"/>
</dbReference>
<sequence>MPWGDIAIIAILIAFNAFFAMSEIAVVSSRPARLQGMAADGIPGAAAALKLSEDPTGFLSAVQIGITLVAILSGAFGEAELAAPLRVFLADTFPQLGARADTIATVTVVVGLAYFSLICGELVPKRLSLTNPERIACLVARPVTALARVAHPIVWFLRLSTNFILRLLGKDVNDERGVTEEEVKTLIAEGTESGVFHQAEREMIEGVIRVADRSVRSIMVPRPDVVWLDADDPPEMIATEILDGGHSRFPVSRGDIDGVLGIVHAKDLLNQMRHGAAIDLQAVIREPLYVDERMPILNMLDRFKTSNVHMAIVLDEYGSFQGVVTPMDILTAIAGDLPERAGDEEPDAIQREDGSWLIDGSATIDVVERVLSLKSLANDEDYATIAGFMLNHLGHIPVPGEHFAYEGWCFEVVDLDGRRIDKVLVYRIEAKSAS</sequence>
<evidence type="ECO:0000256" key="10">
    <source>
        <dbReference type="SAM" id="Phobius"/>
    </source>
</evidence>
<evidence type="ECO:0000256" key="1">
    <source>
        <dbReference type="ARBA" id="ARBA00004141"/>
    </source>
</evidence>
<dbReference type="InterPro" id="IPR016169">
    <property type="entry name" value="FAD-bd_PCMH_sub2"/>
</dbReference>
<feature type="domain" description="CNNM transmembrane" evidence="12">
    <location>
        <begin position="1"/>
        <end position="200"/>
    </location>
</feature>
<dbReference type="GO" id="GO:0005886">
    <property type="term" value="C:plasma membrane"/>
    <property type="evidence" value="ECO:0007669"/>
    <property type="project" value="TreeGrafter"/>
</dbReference>
<proteinExistence type="inferred from homology"/>
<dbReference type="STRING" id="1122133.SAMN02745157_4296"/>
<feature type="transmembrane region" description="Helical" evidence="10">
    <location>
        <begin position="103"/>
        <end position="123"/>
    </location>
</feature>
<gene>
    <name evidence="13" type="ORF">SAMN02745157_4296</name>
</gene>
<dbReference type="PROSITE" id="PS51371">
    <property type="entry name" value="CBS"/>
    <property type="match status" value="2"/>
</dbReference>
<dbReference type="Pfam" id="PF01595">
    <property type="entry name" value="CNNM"/>
    <property type="match status" value="1"/>
</dbReference>
<dbReference type="GO" id="GO:0050660">
    <property type="term" value="F:flavin adenine dinucleotide binding"/>
    <property type="evidence" value="ECO:0007669"/>
    <property type="project" value="InterPro"/>
</dbReference>
<dbReference type="CDD" id="cd04590">
    <property type="entry name" value="CBS_pair_CorC_HlyC_assoc"/>
    <property type="match status" value="1"/>
</dbReference>
<evidence type="ECO:0000256" key="6">
    <source>
        <dbReference type="ARBA" id="ARBA00023122"/>
    </source>
</evidence>
<dbReference type="RefSeq" id="WP_073057219.1">
    <property type="nucleotide sequence ID" value="NZ_FQUP01000005.1"/>
</dbReference>
<comment type="similarity">
    <text evidence="2">Belongs to the UPF0053 family. Hemolysin C subfamily.</text>
</comment>
<dbReference type="InterPro" id="IPR046342">
    <property type="entry name" value="CBS_dom_sf"/>
</dbReference>
<organism evidence="13 14">
    <name type="scientific">Kaistia soli DSM 19436</name>
    <dbReference type="NCBI Taxonomy" id="1122133"/>
    <lineage>
        <taxon>Bacteria</taxon>
        <taxon>Pseudomonadati</taxon>
        <taxon>Pseudomonadota</taxon>
        <taxon>Alphaproteobacteria</taxon>
        <taxon>Hyphomicrobiales</taxon>
        <taxon>Kaistiaceae</taxon>
        <taxon>Kaistia</taxon>
    </lineage>
</organism>
<dbReference type="FunFam" id="3.10.580.10:FF:000002">
    <property type="entry name" value="Magnesium/cobalt efflux protein CorC"/>
    <property type="match status" value="1"/>
</dbReference>
<dbReference type="Gene3D" id="3.30.465.10">
    <property type="match status" value="1"/>
</dbReference>
<evidence type="ECO:0000256" key="3">
    <source>
        <dbReference type="ARBA" id="ARBA00022692"/>
    </source>
</evidence>
<reference evidence="13 14" key="1">
    <citation type="submission" date="2016-11" db="EMBL/GenBank/DDBJ databases">
        <authorList>
            <person name="Jaros S."/>
            <person name="Januszkiewicz K."/>
            <person name="Wedrychowicz H."/>
        </authorList>
    </citation>
    <scope>NUCLEOTIDE SEQUENCE [LARGE SCALE GENOMIC DNA]</scope>
    <source>
        <strain evidence="13 14">DSM 19436</strain>
    </source>
</reference>
<keyword evidence="5 9" id="KW-1133">Transmembrane helix</keyword>
<dbReference type="SUPFAM" id="SSF54631">
    <property type="entry name" value="CBS-domain pair"/>
    <property type="match status" value="1"/>
</dbReference>
<evidence type="ECO:0000259" key="12">
    <source>
        <dbReference type="PROSITE" id="PS51846"/>
    </source>
</evidence>
<dbReference type="Gene3D" id="3.10.580.10">
    <property type="entry name" value="CBS-domain"/>
    <property type="match status" value="1"/>
</dbReference>
<feature type="transmembrane region" description="Helical" evidence="10">
    <location>
        <begin position="58"/>
        <end position="76"/>
    </location>
</feature>
<dbReference type="PANTHER" id="PTHR22777">
    <property type="entry name" value="HEMOLYSIN-RELATED"/>
    <property type="match status" value="1"/>
</dbReference>
<evidence type="ECO:0000256" key="9">
    <source>
        <dbReference type="PROSITE-ProRule" id="PRU01193"/>
    </source>
</evidence>
<evidence type="ECO:0000313" key="14">
    <source>
        <dbReference type="Proteomes" id="UP000184485"/>
    </source>
</evidence>
<evidence type="ECO:0000256" key="7">
    <source>
        <dbReference type="ARBA" id="ARBA00023136"/>
    </source>
</evidence>
<keyword evidence="7 9" id="KW-0472">Membrane</keyword>
<dbReference type="InterPro" id="IPR002550">
    <property type="entry name" value="CNNM"/>
</dbReference>
<dbReference type="OrthoDB" id="9805314at2"/>
<dbReference type="Proteomes" id="UP000184485">
    <property type="component" value="Unassembled WGS sequence"/>
</dbReference>
<dbReference type="PANTHER" id="PTHR22777:SF17">
    <property type="entry name" value="UPF0053 PROTEIN SLL0260"/>
    <property type="match status" value="1"/>
</dbReference>